<keyword evidence="5" id="KW-1133">Transmembrane helix</keyword>
<dbReference type="Gene3D" id="3.30.40.10">
    <property type="entry name" value="Zinc/RING finger domain, C3HC4 (zinc finger)"/>
    <property type="match status" value="1"/>
</dbReference>
<dbReference type="InterPro" id="IPR000315">
    <property type="entry name" value="Znf_B-box"/>
</dbReference>
<evidence type="ECO:0000259" key="7">
    <source>
        <dbReference type="PROSITE" id="PS50119"/>
    </source>
</evidence>
<keyword evidence="1" id="KW-0479">Metal-binding</keyword>
<evidence type="ECO:0000256" key="1">
    <source>
        <dbReference type="ARBA" id="ARBA00022723"/>
    </source>
</evidence>
<evidence type="ECO:0000313" key="9">
    <source>
        <dbReference type="Proteomes" id="UP001295444"/>
    </source>
</evidence>
<dbReference type="Pfam" id="PF13445">
    <property type="entry name" value="zf-RING_UBOX"/>
    <property type="match status" value="1"/>
</dbReference>
<dbReference type="PANTHER" id="PTHR24103">
    <property type="entry name" value="E3 UBIQUITIN-PROTEIN LIGASE TRIM"/>
    <property type="match status" value="1"/>
</dbReference>
<feature type="domain" description="B box-type" evidence="7">
    <location>
        <begin position="89"/>
        <end position="131"/>
    </location>
</feature>
<keyword evidence="9" id="KW-1185">Reference proteome</keyword>
<evidence type="ECO:0000256" key="5">
    <source>
        <dbReference type="SAM" id="Phobius"/>
    </source>
</evidence>
<keyword evidence="3" id="KW-0862">Zinc</keyword>
<dbReference type="GO" id="GO:0016874">
    <property type="term" value="F:ligase activity"/>
    <property type="evidence" value="ECO:0007669"/>
    <property type="project" value="UniProtKB-KW"/>
</dbReference>
<keyword evidence="5" id="KW-0812">Transmembrane</keyword>
<keyword evidence="8" id="KW-0436">Ligase</keyword>
<reference evidence="8" key="1">
    <citation type="submission" date="2022-03" db="EMBL/GenBank/DDBJ databases">
        <authorList>
            <person name="Alioto T."/>
            <person name="Alioto T."/>
            <person name="Gomez Garrido J."/>
        </authorList>
    </citation>
    <scope>NUCLEOTIDE SEQUENCE</scope>
</reference>
<dbReference type="SMART" id="SM00184">
    <property type="entry name" value="RING"/>
    <property type="match status" value="1"/>
</dbReference>
<dbReference type="SUPFAM" id="SSF57850">
    <property type="entry name" value="RING/U-box"/>
    <property type="match status" value="1"/>
</dbReference>
<dbReference type="PROSITE" id="PS00518">
    <property type="entry name" value="ZF_RING_1"/>
    <property type="match status" value="1"/>
</dbReference>
<dbReference type="Gene3D" id="3.30.160.60">
    <property type="entry name" value="Classic Zinc Finger"/>
    <property type="match status" value="1"/>
</dbReference>
<evidence type="ECO:0000256" key="2">
    <source>
        <dbReference type="ARBA" id="ARBA00022771"/>
    </source>
</evidence>
<evidence type="ECO:0000256" key="4">
    <source>
        <dbReference type="PROSITE-ProRule" id="PRU00024"/>
    </source>
</evidence>
<dbReference type="Proteomes" id="UP001295444">
    <property type="component" value="Chromosome 04"/>
</dbReference>
<dbReference type="SUPFAM" id="SSF57845">
    <property type="entry name" value="B-box zinc-binding domain"/>
    <property type="match status" value="1"/>
</dbReference>
<dbReference type="PROSITE" id="PS50089">
    <property type="entry name" value="ZF_RING_2"/>
    <property type="match status" value="1"/>
</dbReference>
<keyword evidence="2 4" id="KW-0863">Zinc-finger</keyword>
<protein>
    <submittedName>
        <fullName evidence="8">E3 ubiquitin- ligase TRIM13</fullName>
    </submittedName>
</protein>
<feature type="transmembrane region" description="Helical" evidence="5">
    <location>
        <begin position="352"/>
        <end position="373"/>
    </location>
</feature>
<feature type="domain" description="RING-type" evidence="6">
    <location>
        <begin position="7"/>
        <end position="58"/>
    </location>
</feature>
<dbReference type="InterPro" id="IPR027370">
    <property type="entry name" value="Znf-RING_euk"/>
</dbReference>
<dbReference type="EMBL" id="OW240915">
    <property type="protein sequence ID" value="CAH2284130.1"/>
    <property type="molecule type" value="Genomic_DNA"/>
</dbReference>
<dbReference type="GO" id="GO:0008270">
    <property type="term" value="F:zinc ion binding"/>
    <property type="evidence" value="ECO:0007669"/>
    <property type="project" value="UniProtKB-KW"/>
</dbReference>
<dbReference type="InterPro" id="IPR050143">
    <property type="entry name" value="TRIM/RBCC"/>
</dbReference>
<evidence type="ECO:0000313" key="8">
    <source>
        <dbReference type="EMBL" id="CAH2284130.1"/>
    </source>
</evidence>
<evidence type="ECO:0000259" key="6">
    <source>
        <dbReference type="PROSITE" id="PS50089"/>
    </source>
</evidence>
<evidence type="ECO:0000256" key="3">
    <source>
        <dbReference type="ARBA" id="ARBA00022833"/>
    </source>
</evidence>
<feature type="transmembrane region" description="Helical" evidence="5">
    <location>
        <begin position="317"/>
        <end position="340"/>
    </location>
</feature>
<dbReference type="InterPro" id="IPR013083">
    <property type="entry name" value="Znf_RING/FYVE/PHD"/>
</dbReference>
<gene>
    <name evidence="8" type="ORF">PECUL_23A048212</name>
</gene>
<dbReference type="Pfam" id="PF00643">
    <property type="entry name" value="zf-B_box"/>
    <property type="match status" value="1"/>
</dbReference>
<dbReference type="AlphaFoldDB" id="A0AAD1S0B3"/>
<dbReference type="SMART" id="SM00336">
    <property type="entry name" value="BBOX"/>
    <property type="match status" value="1"/>
</dbReference>
<dbReference type="InterPro" id="IPR017907">
    <property type="entry name" value="Znf_RING_CS"/>
</dbReference>
<dbReference type="InterPro" id="IPR001841">
    <property type="entry name" value="Znf_RING"/>
</dbReference>
<name>A0AAD1S0B3_PELCU</name>
<keyword evidence="5" id="KW-0472">Membrane</keyword>
<accession>A0AAD1S0B3</accession>
<sequence>MEEDLTCPICCNLFEDPRLLSCSHTFCNKCLERICENNSRSVMNVALRPTSVKCPFCRKESLISDVHGFQVNHPLKGIIEKYNRIQASPKTPVCDIHREQPLNMFCATDRKLICGYCATSEEHKQHAFSSINDAYDQEKSSFLTLIEGFENLYCDVTSNLRTLEANKQEVLQSLSMECDKVEAYFKQLQHTLQKKKTEILAEVHSIECVIAQAYDLEINRIKEGLNEEINIYKIAKDFKTTSDWLLFQHHIEEFKEKIGLMKEIPLPSDDIVSPVLMKLDIDISAWNNSKLADLDKICLRTQYPTRNYNMGSKIPHLFWIVSAAGLIFATMGMALFLGYFCDMAIEEYTHAVMLYLTNIIVTAAGYVSPYLGMVTNEILRIRKQWQTYVFANWSMMVKEILRVGERCQTYYLAFKEQVTKLAFSIEWK</sequence>
<organism evidence="8 9">
    <name type="scientific">Pelobates cultripes</name>
    <name type="common">Western spadefoot toad</name>
    <dbReference type="NCBI Taxonomy" id="61616"/>
    <lineage>
        <taxon>Eukaryota</taxon>
        <taxon>Metazoa</taxon>
        <taxon>Chordata</taxon>
        <taxon>Craniata</taxon>
        <taxon>Vertebrata</taxon>
        <taxon>Euteleostomi</taxon>
        <taxon>Amphibia</taxon>
        <taxon>Batrachia</taxon>
        <taxon>Anura</taxon>
        <taxon>Pelobatoidea</taxon>
        <taxon>Pelobatidae</taxon>
        <taxon>Pelobates</taxon>
    </lineage>
</organism>
<proteinExistence type="predicted"/>
<dbReference type="PROSITE" id="PS50119">
    <property type="entry name" value="ZF_BBOX"/>
    <property type="match status" value="1"/>
</dbReference>